<evidence type="ECO:0000313" key="3">
    <source>
        <dbReference type="Proteomes" id="UP000799324"/>
    </source>
</evidence>
<dbReference type="EMBL" id="MU004347">
    <property type="protein sequence ID" value="KAF2655541.1"/>
    <property type="molecule type" value="Genomic_DNA"/>
</dbReference>
<name>A0A6A6T8I2_9PLEO</name>
<evidence type="ECO:0000256" key="1">
    <source>
        <dbReference type="SAM" id="MobiDB-lite"/>
    </source>
</evidence>
<organism evidence="2 3">
    <name type="scientific">Lophiostoma macrostomum CBS 122681</name>
    <dbReference type="NCBI Taxonomy" id="1314788"/>
    <lineage>
        <taxon>Eukaryota</taxon>
        <taxon>Fungi</taxon>
        <taxon>Dikarya</taxon>
        <taxon>Ascomycota</taxon>
        <taxon>Pezizomycotina</taxon>
        <taxon>Dothideomycetes</taxon>
        <taxon>Pleosporomycetidae</taxon>
        <taxon>Pleosporales</taxon>
        <taxon>Lophiostomataceae</taxon>
        <taxon>Lophiostoma</taxon>
    </lineage>
</organism>
<dbReference type="Proteomes" id="UP000799324">
    <property type="component" value="Unassembled WGS sequence"/>
</dbReference>
<accession>A0A6A6T8I2</accession>
<proteinExistence type="predicted"/>
<evidence type="ECO:0000313" key="2">
    <source>
        <dbReference type="EMBL" id="KAF2655541.1"/>
    </source>
</evidence>
<dbReference type="AlphaFoldDB" id="A0A6A6T8I2"/>
<protein>
    <submittedName>
        <fullName evidence="2">Uncharacterized protein</fullName>
    </submittedName>
</protein>
<dbReference type="OrthoDB" id="3793161at2759"/>
<reference evidence="2" key="1">
    <citation type="journal article" date="2020" name="Stud. Mycol.">
        <title>101 Dothideomycetes genomes: a test case for predicting lifestyles and emergence of pathogens.</title>
        <authorList>
            <person name="Haridas S."/>
            <person name="Albert R."/>
            <person name="Binder M."/>
            <person name="Bloem J."/>
            <person name="Labutti K."/>
            <person name="Salamov A."/>
            <person name="Andreopoulos B."/>
            <person name="Baker S."/>
            <person name="Barry K."/>
            <person name="Bills G."/>
            <person name="Bluhm B."/>
            <person name="Cannon C."/>
            <person name="Castanera R."/>
            <person name="Culley D."/>
            <person name="Daum C."/>
            <person name="Ezra D."/>
            <person name="Gonzalez J."/>
            <person name="Henrissat B."/>
            <person name="Kuo A."/>
            <person name="Liang C."/>
            <person name="Lipzen A."/>
            <person name="Lutzoni F."/>
            <person name="Magnuson J."/>
            <person name="Mondo S."/>
            <person name="Nolan M."/>
            <person name="Ohm R."/>
            <person name="Pangilinan J."/>
            <person name="Park H.-J."/>
            <person name="Ramirez L."/>
            <person name="Alfaro M."/>
            <person name="Sun H."/>
            <person name="Tritt A."/>
            <person name="Yoshinaga Y."/>
            <person name="Zwiers L.-H."/>
            <person name="Turgeon B."/>
            <person name="Goodwin S."/>
            <person name="Spatafora J."/>
            <person name="Crous P."/>
            <person name="Grigoriev I."/>
        </authorList>
    </citation>
    <scope>NUCLEOTIDE SEQUENCE</scope>
    <source>
        <strain evidence="2">CBS 122681</strain>
    </source>
</reference>
<keyword evidence="3" id="KW-1185">Reference proteome</keyword>
<sequence>MCQVLYQVMGCGHSRAMCLNACPLARGPSYPNPFQDPHQSPASARPVSRMISKGDASPPARLGSGFLRPPHPYTQLPSYDTAVDYCFTFRPVRASQPSRFPCLKCYNRPEFEAFRKRWVNEYRVTHPNTNPDLLGELSGVAQIPERVGLTDSEAAESTRKERSRSVQDGVQVIEFERVLPEGFERWSMEDRKKLLKATPEVKVLRWDEVDLLE</sequence>
<feature type="region of interest" description="Disordered" evidence="1">
    <location>
        <begin position="33"/>
        <end position="58"/>
    </location>
</feature>
<gene>
    <name evidence="2" type="ORF">K491DRAFT_758123</name>
</gene>